<dbReference type="Gene3D" id="1.20.200.10">
    <property type="entry name" value="Fumarase/aspartase (Central domain)"/>
    <property type="match status" value="1"/>
</dbReference>
<keyword evidence="4" id="KW-1185">Reference proteome</keyword>
<dbReference type="GO" id="GO:0016829">
    <property type="term" value="F:lyase activity"/>
    <property type="evidence" value="ECO:0007669"/>
    <property type="project" value="UniProtKB-KW"/>
</dbReference>
<dbReference type="InterPro" id="IPR008948">
    <property type="entry name" value="L-Aspartase-like"/>
</dbReference>
<dbReference type="PRINTS" id="PR00145">
    <property type="entry name" value="ARGSUCLYASE"/>
</dbReference>
<evidence type="ECO:0000259" key="2">
    <source>
        <dbReference type="SMART" id="SM00998"/>
    </source>
</evidence>
<evidence type="ECO:0000256" key="1">
    <source>
        <dbReference type="ARBA" id="ARBA00023239"/>
    </source>
</evidence>
<dbReference type="Pfam" id="PF10397">
    <property type="entry name" value="ADSL_C"/>
    <property type="match status" value="1"/>
</dbReference>
<dbReference type="PANTHER" id="PTHR43172">
    <property type="entry name" value="ADENYLOSUCCINATE LYASE"/>
    <property type="match status" value="1"/>
</dbReference>
<dbReference type="SUPFAM" id="SSF48557">
    <property type="entry name" value="L-aspartase-like"/>
    <property type="match status" value="1"/>
</dbReference>
<proteinExistence type="predicted"/>
<gene>
    <name evidence="3" type="ORF">J2X19_002489</name>
</gene>
<dbReference type="InterPro" id="IPR019468">
    <property type="entry name" value="AdenyloSucc_lyase_C"/>
</dbReference>
<reference evidence="3 4" key="1">
    <citation type="submission" date="2023-07" db="EMBL/GenBank/DDBJ databases">
        <title>Sorghum-associated microbial communities from plants grown in Nebraska, USA.</title>
        <authorList>
            <person name="Schachtman D."/>
        </authorList>
    </citation>
    <scope>NUCLEOTIDE SEQUENCE [LARGE SCALE GENOMIC DNA]</scope>
    <source>
        <strain evidence="3 4">BE313</strain>
    </source>
</reference>
<comment type="caution">
    <text evidence="3">The sequence shown here is derived from an EMBL/GenBank/DDBJ whole genome shotgun (WGS) entry which is preliminary data.</text>
</comment>
<dbReference type="RefSeq" id="WP_310373479.1">
    <property type="nucleotide sequence ID" value="NZ_JAVDXT010000002.1"/>
</dbReference>
<feature type="domain" description="Adenylosuccinate lyase C-terminal" evidence="2">
    <location>
        <begin position="364"/>
        <end position="443"/>
    </location>
</feature>
<dbReference type="EMBL" id="JAVDXT010000002">
    <property type="protein sequence ID" value="MDR7377810.1"/>
    <property type="molecule type" value="Genomic_DNA"/>
</dbReference>
<dbReference type="GO" id="GO:0047472">
    <property type="term" value="F:3-carboxy-cis,cis-muconate cycloisomerase activity"/>
    <property type="evidence" value="ECO:0007669"/>
    <property type="project" value="UniProtKB-EC"/>
</dbReference>
<organism evidence="3 4">
    <name type="scientific">Rhodoferax ferrireducens</name>
    <dbReference type="NCBI Taxonomy" id="192843"/>
    <lineage>
        <taxon>Bacteria</taxon>
        <taxon>Pseudomonadati</taxon>
        <taxon>Pseudomonadota</taxon>
        <taxon>Betaproteobacteria</taxon>
        <taxon>Burkholderiales</taxon>
        <taxon>Comamonadaceae</taxon>
        <taxon>Rhodoferax</taxon>
    </lineage>
</organism>
<dbReference type="EC" id="5.5.1.2" evidence="3"/>
<dbReference type="CDD" id="cd01597">
    <property type="entry name" value="pCLME"/>
    <property type="match status" value="1"/>
</dbReference>
<keyword evidence="3" id="KW-0413">Isomerase</keyword>
<dbReference type="Pfam" id="PF00206">
    <property type="entry name" value="Lyase_1"/>
    <property type="match status" value="1"/>
</dbReference>
<sequence length="449" mass="48335">MRTGMFDSFVTRHWFNAEAKAIWSDQATLQAWLTVEAALARAQAELGIIPQAAAQTIAAQADASAFDLERLSRDIAFAQHPFVPVLRQYEALCGEPAAGFIHWGATTQNIFDTAASLQMFQSHQVLSRHLDAAIEALCTLAQQHRDTVQAGRTHGQHALPMTFGFKLAGWLDELDRDRSRLSQRLAGSFVASLGGAIGSFAAMAGQGRAVEVRMAAHLGLAPAGLPMRSSYDRVSDFVAALGLLAGTAQKIAQDVVFMQRTEIGEVEEAFHLGKVGSSTMAQKRNPSSALMLTSLARMLRARVPLAMEAMVRMDEGDSSATNVTDALLPEIAILATSIAETLAQLVGGLVVHPEAMRRNLELSQGLIVSEAVMMRLTALMGRHEAHHLLYDAAQRTVAEGIPFLEAICTHAMWGTRALPDDLAQSLQASAYVGDSAAIAMETAARLARR</sequence>
<keyword evidence="1 3" id="KW-0456">Lyase</keyword>
<dbReference type="InterPro" id="IPR000362">
    <property type="entry name" value="Fumarate_lyase_fam"/>
</dbReference>
<dbReference type="PRINTS" id="PR00149">
    <property type="entry name" value="FUMRATELYASE"/>
</dbReference>
<dbReference type="PANTHER" id="PTHR43172:SF1">
    <property type="entry name" value="ADENYLOSUCCINATE LYASE"/>
    <property type="match status" value="1"/>
</dbReference>
<dbReference type="PROSITE" id="PS00163">
    <property type="entry name" value="FUMARATE_LYASES"/>
    <property type="match status" value="1"/>
</dbReference>
<evidence type="ECO:0000313" key="4">
    <source>
        <dbReference type="Proteomes" id="UP001180487"/>
    </source>
</evidence>
<dbReference type="InterPro" id="IPR022761">
    <property type="entry name" value="Fumarate_lyase_N"/>
</dbReference>
<accession>A0ABU2C8Z0</accession>
<dbReference type="Proteomes" id="UP001180487">
    <property type="component" value="Unassembled WGS sequence"/>
</dbReference>
<name>A0ABU2C8Z0_9BURK</name>
<dbReference type="EC" id="4.3.2.2" evidence="3"/>
<dbReference type="Gene3D" id="1.10.40.30">
    <property type="entry name" value="Fumarase/aspartase (C-terminal domain)"/>
    <property type="match status" value="1"/>
</dbReference>
<protein>
    <submittedName>
        <fullName evidence="3">Adenylosuccinate lyase/3-carboxy-cis,cis-muconate cycloisomerase</fullName>
        <ecNumber evidence="3">4.3.2.2</ecNumber>
        <ecNumber evidence="3">5.5.1.2</ecNumber>
    </submittedName>
</protein>
<evidence type="ECO:0000313" key="3">
    <source>
        <dbReference type="EMBL" id="MDR7377810.1"/>
    </source>
</evidence>
<dbReference type="InterPro" id="IPR020557">
    <property type="entry name" value="Fumarate_lyase_CS"/>
</dbReference>
<dbReference type="SMART" id="SM00998">
    <property type="entry name" value="ADSL_C"/>
    <property type="match status" value="1"/>
</dbReference>